<dbReference type="EMBL" id="JAXCGZ010020855">
    <property type="protein sequence ID" value="KAK7065201.1"/>
    <property type="molecule type" value="Genomic_DNA"/>
</dbReference>
<feature type="region of interest" description="Disordered" evidence="5">
    <location>
        <begin position="671"/>
        <end position="696"/>
    </location>
</feature>
<comment type="caution">
    <text evidence="8">The sequence shown here is derived from an EMBL/GenBank/DDBJ whole genome shotgun (WGS) entry which is preliminary data.</text>
</comment>
<comment type="subcellular location">
    <subcellularLocation>
        <location evidence="1">Membrane</location>
        <topology evidence="1">Multi-pass membrane protein</topology>
    </subcellularLocation>
</comment>
<dbReference type="AlphaFoldDB" id="A0AAN8WJS2"/>
<keyword evidence="3 6" id="KW-1133">Transmembrane helix</keyword>
<feature type="transmembrane region" description="Helical" evidence="6">
    <location>
        <begin position="361"/>
        <end position="382"/>
    </location>
</feature>
<reference evidence="8 9" key="1">
    <citation type="submission" date="2023-11" db="EMBL/GenBank/DDBJ databases">
        <title>Halocaridina rubra genome assembly.</title>
        <authorList>
            <person name="Smith C."/>
        </authorList>
    </citation>
    <scope>NUCLEOTIDE SEQUENCE [LARGE SCALE GENOMIC DNA]</scope>
    <source>
        <strain evidence="8">EP-1</strain>
        <tissue evidence="8">Whole</tissue>
    </source>
</reference>
<gene>
    <name evidence="8" type="ORF">SK128_026079</name>
</gene>
<feature type="non-terminal residue" evidence="8">
    <location>
        <position position="1"/>
    </location>
</feature>
<feature type="transmembrane region" description="Helical" evidence="6">
    <location>
        <begin position="417"/>
        <end position="450"/>
    </location>
</feature>
<feature type="transmembrane region" description="Helical" evidence="6">
    <location>
        <begin position="61"/>
        <end position="84"/>
    </location>
</feature>
<evidence type="ECO:0000313" key="9">
    <source>
        <dbReference type="Proteomes" id="UP001381693"/>
    </source>
</evidence>
<keyword evidence="9" id="KW-1185">Reference proteome</keyword>
<keyword evidence="4 6" id="KW-0472">Membrane</keyword>
<evidence type="ECO:0000256" key="3">
    <source>
        <dbReference type="ARBA" id="ARBA00022989"/>
    </source>
</evidence>
<feature type="transmembrane region" description="Helical" evidence="6">
    <location>
        <begin position="290"/>
        <end position="312"/>
    </location>
</feature>
<protein>
    <recommendedName>
        <fullName evidence="7">STAS domain-containing protein</fullName>
    </recommendedName>
</protein>
<dbReference type="CDD" id="cd07042">
    <property type="entry name" value="STAS_SulP_like_sulfate_transporter"/>
    <property type="match status" value="1"/>
</dbReference>
<feature type="compositionally biased region" description="Polar residues" evidence="5">
    <location>
        <begin position="684"/>
        <end position="696"/>
    </location>
</feature>
<evidence type="ECO:0000259" key="7">
    <source>
        <dbReference type="PROSITE" id="PS50801"/>
    </source>
</evidence>
<organism evidence="8 9">
    <name type="scientific">Halocaridina rubra</name>
    <name type="common">Hawaiian red shrimp</name>
    <dbReference type="NCBI Taxonomy" id="373956"/>
    <lineage>
        <taxon>Eukaryota</taxon>
        <taxon>Metazoa</taxon>
        <taxon>Ecdysozoa</taxon>
        <taxon>Arthropoda</taxon>
        <taxon>Crustacea</taxon>
        <taxon>Multicrustacea</taxon>
        <taxon>Malacostraca</taxon>
        <taxon>Eumalacostraca</taxon>
        <taxon>Eucarida</taxon>
        <taxon>Decapoda</taxon>
        <taxon>Pleocyemata</taxon>
        <taxon>Caridea</taxon>
        <taxon>Atyoidea</taxon>
        <taxon>Atyidae</taxon>
        <taxon>Halocaridina</taxon>
    </lineage>
</organism>
<evidence type="ECO:0000256" key="2">
    <source>
        <dbReference type="ARBA" id="ARBA00022692"/>
    </source>
</evidence>
<evidence type="ECO:0000256" key="6">
    <source>
        <dbReference type="SAM" id="Phobius"/>
    </source>
</evidence>
<feature type="transmembrane region" description="Helical" evidence="6">
    <location>
        <begin position="30"/>
        <end position="49"/>
    </location>
</feature>
<feature type="transmembrane region" description="Helical" evidence="6">
    <location>
        <begin position="224"/>
        <end position="247"/>
    </location>
</feature>
<evidence type="ECO:0000256" key="5">
    <source>
        <dbReference type="SAM" id="MobiDB-lite"/>
    </source>
</evidence>
<dbReference type="GO" id="GO:0055085">
    <property type="term" value="P:transmembrane transport"/>
    <property type="evidence" value="ECO:0007669"/>
    <property type="project" value="InterPro"/>
</dbReference>
<dbReference type="Proteomes" id="UP001381693">
    <property type="component" value="Unassembled WGS sequence"/>
</dbReference>
<accession>A0AAN8WJS2</accession>
<feature type="domain" description="STAS" evidence="7">
    <location>
        <begin position="460"/>
        <end position="550"/>
    </location>
</feature>
<dbReference type="PROSITE" id="PS50801">
    <property type="entry name" value="STAS"/>
    <property type="match status" value="1"/>
</dbReference>
<dbReference type="InterPro" id="IPR002645">
    <property type="entry name" value="STAS_dom"/>
</dbReference>
<proteinExistence type="predicted"/>
<evidence type="ECO:0000256" key="4">
    <source>
        <dbReference type="ARBA" id="ARBA00023136"/>
    </source>
</evidence>
<dbReference type="InterPro" id="IPR011547">
    <property type="entry name" value="SLC26A/SulP_dom"/>
</dbReference>
<dbReference type="InterPro" id="IPR001902">
    <property type="entry name" value="SLC26A/SulP_fam"/>
</dbReference>
<feature type="transmembrane region" description="Helical" evidence="6">
    <location>
        <begin position="105"/>
        <end position="132"/>
    </location>
</feature>
<dbReference type="GO" id="GO:0016020">
    <property type="term" value="C:membrane"/>
    <property type="evidence" value="ECO:0007669"/>
    <property type="project" value="UniProtKB-SubCell"/>
</dbReference>
<dbReference type="PANTHER" id="PTHR11814">
    <property type="entry name" value="SULFATE TRANSPORTER"/>
    <property type="match status" value="1"/>
</dbReference>
<feature type="transmembrane region" description="Helical" evidence="6">
    <location>
        <begin position="389"/>
        <end position="411"/>
    </location>
</feature>
<keyword evidence="2 6" id="KW-0812">Transmembrane</keyword>
<dbReference type="Gene3D" id="3.30.750.24">
    <property type="entry name" value="STAS domain"/>
    <property type="match status" value="1"/>
</dbReference>
<dbReference type="InterPro" id="IPR036513">
    <property type="entry name" value="STAS_dom_sf"/>
</dbReference>
<evidence type="ECO:0000313" key="8">
    <source>
        <dbReference type="EMBL" id="KAK7065201.1"/>
    </source>
</evidence>
<feature type="transmembrane region" description="Helical" evidence="6">
    <location>
        <begin position="185"/>
        <end position="203"/>
    </location>
</feature>
<evidence type="ECO:0000256" key="1">
    <source>
        <dbReference type="ARBA" id="ARBA00004141"/>
    </source>
</evidence>
<sequence>LKQTNCFSWKTFERHLPCIKWMKTYDTDCLMGDIVSGLTLGLMVIPQSLSYATVSGLTPNYGLYSAFISSFVYLIFGSTNVLNIGPTAIMSIMIFQYANEGGADYAVLLCFLSGVMQLLAGIINLGFLVNYISEPVISGFTSAAALAIATSQMKSLLGQKLKTRGIVDTWIQVFSHLNEVRWQDALLGVTCIVVLSLMKRLRTTRFPCMDSESKSPRQRFLRQVLFFLTVGRNALVVVVATLIAFSLKGEHQPFTLTGFVEAGIPHVTLPPFSTVIGNETVTFQEMISDIGVGVIMVPFIGLLINVATVSTFAKGKPVDTTQEILTLGLCNFLGGFVRSMPVTANLSRTAVNRDSGAKTPAGGLITGIMVLLALSFLTPAFYYIPISTLAAMIICAVMNMVDYDIVLTLWKIKPADILPFIVTFFGCLLTGLEWGIIMGIAVNVAMLLYASAKPAVKISLVPSENEVPKFVIATPSHGVSFPGTSHLRNTLRKAGMKQGEGKLPVVIDCCYIDTADYTSVKGIKNIIEDFQRRSQPLYFVEMKPEIQKMVTVIHEDITACPSFDILNEILAGERRVNNTLQNSEHTVNNNSFDRKCNNSKDEVISNTIFTIFSETANGEMSKEQMEHLSLALQQYITAQGKVDSGKYTSDCHRNACTTTDREVVINISNSSTPYESAERHVNSDTEPNLSHVSLPE</sequence>
<dbReference type="Pfam" id="PF00916">
    <property type="entry name" value="Sulfate_transp"/>
    <property type="match status" value="1"/>
</dbReference>
<name>A0AAN8WJS2_HALRR</name>